<proteinExistence type="predicted"/>
<evidence type="ECO:0000313" key="1">
    <source>
        <dbReference type="Proteomes" id="UP000095286"/>
    </source>
</evidence>
<accession>A0AC35TNX5</accession>
<name>A0AC35TNX5_9BILA</name>
<dbReference type="Proteomes" id="UP000095286">
    <property type="component" value="Unplaced"/>
</dbReference>
<evidence type="ECO:0000313" key="2">
    <source>
        <dbReference type="WBParaSite" id="RSKR_0000262350.1"/>
    </source>
</evidence>
<organism evidence="1 2">
    <name type="scientific">Rhabditophanes sp. KR3021</name>
    <dbReference type="NCBI Taxonomy" id="114890"/>
    <lineage>
        <taxon>Eukaryota</taxon>
        <taxon>Metazoa</taxon>
        <taxon>Ecdysozoa</taxon>
        <taxon>Nematoda</taxon>
        <taxon>Chromadorea</taxon>
        <taxon>Rhabditida</taxon>
        <taxon>Tylenchina</taxon>
        <taxon>Panagrolaimomorpha</taxon>
        <taxon>Strongyloidoidea</taxon>
        <taxon>Alloionematidae</taxon>
        <taxon>Rhabditophanes</taxon>
    </lineage>
</organism>
<reference evidence="2" key="1">
    <citation type="submission" date="2016-11" db="UniProtKB">
        <authorList>
            <consortium name="WormBaseParasite"/>
        </authorList>
    </citation>
    <scope>IDENTIFICATION</scope>
    <source>
        <strain evidence="2">KR3021</strain>
    </source>
</reference>
<sequence>MFSVNFMKIIFITLITILQSLAQTNNTTQSKFICPKSFYGPDCRRICVETDKYPNKLCDSEGLTRCKDGWTGLLCDRPICTESCGRGVCVAPNLCRCLSGTMGKECKECKPKKGCQHGYCNKAGECLCNNDWTGTLCQFKKDVCTTSNPCQNGGMCLQESNAGYECLCPYNLFGGIVDLIDMLLCGVYVGFLTLNGWDYFNKTAFVMPIGNVCFGFWTSVLILTNILSFQRVLVMVAPDLTETLFDGKRTWIWIATPLPVVIWIIFCQPAFVYSPFVKTFILSPYVGYNSTNTHLYTSIVQEVINLGGAILIVVNYLIFIMVIIYNSVSESQNVSKIIDPIHIRLFVQTVLISLVTLFAAVAYVVMNYITSITVTITVITHVCYLLMHCFPPIIYLAINKTLKTTIRKWFQKEGIKTTNGKFVPVNPKNKPSSDTPNFEDPKRKDVLVGSLYIGFAVIYILIYLPFLFAMTSHLKQSVYKIMFILGIFDILDLVLGGGYTGFLTLNGWDAFSHPYLVMPVGTSAFALWAMVMALTNVLAFQRVLVMTFPDAVELLFEGKKTLIWIILPIPFIVWMTLFAPIFVYSPFIKSFMLNPFVGYKSTNTFVYTSKIQEIVNFGGPSLIILNYVVFFVILLYNFKSNSGRIAGFADPIHIRLFIQIVTISFFTLIAGTLFVMENYLTSMTDLITVTCHLIYLSVHGVPGIMFLFVNKTLKLTIKQWLNNVFKKDGQSTIVVKLIP</sequence>
<protein>
    <submittedName>
        <fullName evidence="2">Delta-like protein</fullName>
    </submittedName>
</protein>
<dbReference type="WBParaSite" id="RSKR_0000262350.1">
    <property type="protein sequence ID" value="RSKR_0000262350.1"/>
    <property type="gene ID" value="RSKR_0000262350"/>
</dbReference>